<evidence type="ECO:0000313" key="6">
    <source>
        <dbReference type="EMBL" id="ADE56443.1"/>
    </source>
</evidence>
<evidence type="ECO:0000313" key="7">
    <source>
        <dbReference type="Proteomes" id="UP000002366"/>
    </source>
</evidence>
<protein>
    <recommendedName>
        <fullName evidence="4 5">Large ribosomal subunit protein uL13</fullName>
    </recommendedName>
</protein>
<dbReference type="CDD" id="cd00392">
    <property type="entry name" value="Ribosomal_L13"/>
    <property type="match status" value="1"/>
</dbReference>
<dbReference type="PIRSF" id="PIRSF002181">
    <property type="entry name" value="Ribosomal_L13"/>
    <property type="match status" value="1"/>
</dbReference>
<gene>
    <name evidence="5" type="primary">rplM</name>
    <name evidence="6" type="ordered locus">Amico_0298</name>
</gene>
<dbReference type="KEGG" id="aco:Amico_0298"/>
<dbReference type="PANTHER" id="PTHR11545:SF2">
    <property type="entry name" value="LARGE RIBOSOMAL SUBUNIT PROTEIN UL13M"/>
    <property type="match status" value="1"/>
</dbReference>
<dbReference type="FunFam" id="3.90.1180.10:FF:000001">
    <property type="entry name" value="50S ribosomal protein L13"/>
    <property type="match status" value="1"/>
</dbReference>
<organism evidence="6 7">
    <name type="scientific">Aminobacterium colombiense (strain DSM 12261 / ALA-1)</name>
    <dbReference type="NCBI Taxonomy" id="572547"/>
    <lineage>
        <taxon>Bacteria</taxon>
        <taxon>Thermotogati</taxon>
        <taxon>Synergistota</taxon>
        <taxon>Synergistia</taxon>
        <taxon>Synergistales</taxon>
        <taxon>Aminobacteriaceae</taxon>
        <taxon>Aminobacterium</taxon>
    </lineage>
</organism>
<dbReference type="GO" id="GO:0022625">
    <property type="term" value="C:cytosolic large ribosomal subunit"/>
    <property type="evidence" value="ECO:0007669"/>
    <property type="project" value="TreeGrafter"/>
</dbReference>
<dbReference type="Proteomes" id="UP000002366">
    <property type="component" value="Chromosome"/>
</dbReference>
<dbReference type="EMBL" id="CP001997">
    <property type="protein sequence ID" value="ADE56443.1"/>
    <property type="molecule type" value="Genomic_DNA"/>
</dbReference>
<dbReference type="eggNOG" id="COG0102">
    <property type="taxonomic scope" value="Bacteria"/>
</dbReference>
<name>D5ED11_AMICL</name>
<keyword evidence="3 5" id="KW-0687">Ribonucleoprotein</keyword>
<evidence type="ECO:0000256" key="3">
    <source>
        <dbReference type="ARBA" id="ARBA00023274"/>
    </source>
</evidence>
<evidence type="ECO:0000256" key="1">
    <source>
        <dbReference type="ARBA" id="ARBA00006227"/>
    </source>
</evidence>
<reference evidence="6 7" key="1">
    <citation type="journal article" date="2010" name="Stand. Genomic Sci.">
        <title>Complete genome sequence of Aminobacterium colombiense type strain (ALA-1).</title>
        <authorList>
            <person name="Chertkov O."/>
            <person name="Sikorski J."/>
            <person name="Brambilla E."/>
            <person name="Lapidus A."/>
            <person name="Copeland A."/>
            <person name="Glavina Del Rio T."/>
            <person name="Nolan M."/>
            <person name="Lucas S."/>
            <person name="Tice H."/>
            <person name="Cheng J.F."/>
            <person name="Han C."/>
            <person name="Detter J.C."/>
            <person name="Bruce D."/>
            <person name="Tapia R."/>
            <person name="Goodwin L."/>
            <person name="Pitluck S."/>
            <person name="Liolios K."/>
            <person name="Ivanova N."/>
            <person name="Mavromatis K."/>
            <person name="Ovchinnikova G."/>
            <person name="Pati A."/>
            <person name="Chen A."/>
            <person name="Palaniappan K."/>
            <person name="Land M."/>
            <person name="Hauser L."/>
            <person name="Chang Y.J."/>
            <person name="Jeffries C.D."/>
            <person name="Spring S."/>
            <person name="Rohde M."/>
            <person name="Goker M."/>
            <person name="Bristow J."/>
            <person name="Eisen J.A."/>
            <person name="Markowitz V."/>
            <person name="Hugenholtz P."/>
            <person name="Kyrpides N.C."/>
            <person name="Klenk H.P."/>
        </authorList>
    </citation>
    <scope>NUCLEOTIDE SEQUENCE [LARGE SCALE GENOMIC DNA]</scope>
    <source>
        <strain evidence="7">DSM 12261 / ALA-1</strain>
    </source>
</reference>
<dbReference type="STRING" id="572547.Amico_0298"/>
<dbReference type="RefSeq" id="WP_013047709.1">
    <property type="nucleotide sequence ID" value="NC_014011.1"/>
</dbReference>
<dbReference type="InterPro" id="IPR005823">
    <property type="entry name" value="Ribosomal_uL13_bac-type"/>
</dbReference>
<dbReference type="Gene3D" id="3.90.1180.10">
    <property type="entry name" value="Ribosomal protein L13"/>
    <property type="match status" value="1"/>
</dbReference>
<sequence>MASNRTYMATREKVVREWYVVDATDKPMGRLAVKVARILMGKHKATYTPHVDCGDFVIVINAEKVKLTGNKLMNTRRYHHTGHPGGIKSQTYGEMIAKKPERLMELVVKGMLPKSRLNFQRKLKVYAGDHHPHSAQQPVALDI</sequence>
<proteinExistence type="inferred from homology"/>
<dbReference type="GO" id="GO:0017148">
    <property type="term" value="P:negative regulation of translation"/>
    <property type="evidence" value="ECO:0007669"/>
    <property type="project" value="TreeGrafter"/>
</dbReference>
<comment type="function">
    <text evidence="5">This protein is one of the early assembly proteins of the 50S ribosomal subunit, although it is not seen to bind rRNA by itself. It is important during the early stages of 50S assembly.</text>
</comment>
<evidence type="ECO:0000256" key="5">
    <source>
        <dbReference type="HAMAP-Rule" id="MF_01366"/>
    </source>
</evidence>
<dbReference type="GO" id="GO:0003729">
    <property type="term" value="F:mRNA binding"/>
    <property type="evidence" value="ECO:0007669"/>
    <property type="project" value="UniProtKB-ARBA"/>
</dbReference>
<dbReference type="PANTHER" id="PTHR11545">
    <property type="entry name" value="RIBOSOMAL PROTEIN L13"/>
    <property type="match status" value="1"/>
</dbReference>
<comment type="subunit">
    <text evidence="5">Part of the 50S ribosomal subunit.</text>
</comment>
<dbReference type="GO" id="GO:0003735">
    <property type="term" value="F:structural constituent of ribosome"/>
    <property type="evidence" value="ECO:0007669"/>
    <property type="project" value="InterPro"/>
</dbReference>
<dbReference type="HOGENOM" id="CLU_082184_2_2_0"/>
<dbReference type="Pfam" id="PF00572">
    <property type="entry name" value="Ribosomal_L13"/>
    <property type="match status" value="1"/>
</dbReference>
<comment type="similarity">
    <text evidence="1 5">Belongs to the universal ribosomal protein uL13 family.</text>
</comment>
<dbReference type="GO" id="GO:0006412">
    <property type="term" value="P:translation"/>
    <property type="evidence" value="ECO:0007669"/>
    <property type="project" value="UniProtKB-UniRule"/>
</dbReference>
<accession>D5ED11</accession>
<dbReference type="InterPro" id="IPR036899">
    <property type="entry name" value="Ribosomal_uL13_sf"/>
</dbReference>
<dbReference type="OrthoDB" id="9801330at2"/>
<dbReference type="HAMAP" id="MF_01366">
    <property type="entry name" value="Ribosomal_uL13"/>
    <property type="match status" value="1"/>
</dbReference>
<dbReference type="InterPro" id="IPR005822">
    <property type="entry name" value="Ribosomal_uL13"/>
</dbReference>
<keyword evidence="2 5" id="KW-0689">Ribosomal protein</keyword>
<dbReference type="NCBIfam" id="TIGR01066">
    <property type="entry name" value="rplM_bact"/>
    <property type="match status" value="1"/>
</dbReference>
<dbReference type="AlphaFoldDB" id="D5ED11"/>
<keyword evidence="7" id="KW-1185">Reference proteome</keyword>
<evidence type="ECO:0000256" key="2">
    <source>
        <dbReference type="ARBA" id="ARBA00022980"/>
    </source>
</evidence>
<evidence type="ECO:0000256" key="4">
    <source>
        <dbReference type="ARBA" id="ARBA00035201"/>
    </source>
</evidence>
<dbReference type="SUPFAM" id="SSF52161">
    <property type="entry name" value="Ribosomal protein L13"/>
    <property type="match status" value="1"/>
</dbReference>